<name>A0A7X0IHL9_9ACTN</name>
<dbReference type="AlphaFoldDB" id="A0A7X0IHL9"/>
<gene>
    <name evidence="1" type="ORF">BJ992_004773</name>
</gene>
<dbReference type="Gene3D" id="1.25.40.10">
    <property type="entry name" value="Tetratricopeptide repeat domain"/>
    <property type="match status" value="1"/>
</dbReference>
<proteinExistence type="predicted"/>
<reference evidence="1 2" key="1">
    <citation type="submission" date="2020-08" db="EMBL/GenBank/DDBJ databases">
        <title>Sequencing the genomes of 1000 actinobacteria strains.</title>
        <authorList>
            <person name="Klenk H.-P."/>
        </authorList>
    </citation>
    <scope>NUCLEOTIDE SEQUENCE [LARGE SCALE GENOMIC DNA]</scope>
    <source>
        <strain evidence="1 2">DSM 44936</strain>
    </source>
</reference>
<dbReference type="InterPro" id="IPR011990">
    <property type="entry name" value="TPR-like_helical_dom_sf"/>
</dbReference>
<evidence type="ECO:0008006" key="3">
    <source>
        <dbReference type="Google" id="ProtNLM"/>
    </source>
</evidence>
<accession>A0A7X0IHL9</accession>
<evidence type="ECO:0000313" key="2">
    <source>
        <dbReference type="Proteomes" id="UP000555564"/>
    </source>
</evidence>
<evidence type="ECO:0000313" key="1">
    <source>
        <dbReference type="EMBL" id="MBB6475342.1"/>
    </source>
</evidence>
<protein>
    <recommendedName>
        <fullName evidence="3">XRE family transcriptional regulator</fullName>
    </recommendedName>
</protein>
<dbReference type="EMBL" id="JACHIU010000001">
    <property type="protein sequence ID" value="MBB6475342.1"/>
    <property type="molecule type" value="Genomic_DNA"/>
</dbReference>
<dbReference type="Proteomes" id="UP000555564">
    <property type="component" value="Unassembled WGS sequence"/>
</dbReference>
<comment type="caution">
    <text evidence="1">The sequence shown here is derived from an EMBL/GenBank/DDBJ whole genome shotgun (WGS) entry which is preliminary data.</text>
</comment>
<dbReference type="RefSeq" id="WP_246496762.1">
    <property type="nucleotide sequence ID" value="NZ_BAAALO010000003.1"/>
</dbReference>
<organism evidence="1 2">
    <name type="scientific">Sphaerisporangium rubeum</name>
    <dbReference type="NCBI Taxonomy" id="321317"/>
    <lineage>
        <taxon>Bacteria</taxon>
        <taxon>Bacillati</taxon>
        <taxon>Actinomycetota</taxon>
        <taxon>Actinomycetes</taxon>
        <taxon>Streptosporangiales</taxon>
        <taxon>Streptosporangiaceae</taxon>
        <taxon>Sphaerisporangium</taxon>
    </lineage>
</organism>
<keyword evidence="2" id="KW-1185">Reference proteome</keyword>
<sequence length="357" mass="38119">MSGMDDQGSIVVQMMNLTGEPVAVSMDRRTFMSGIAALPAVAWVDQGLTGKAGLPAMVADGDLRDVLTNMRKLFGVLAAQDNILGPSAVAPTAVHQVAILRELSRTANGRSRAAVMDVQAAYAEFTGWLADDLGDRNAGQHWITNALQWAHEAGDELFVSYVLMRQAQRAGETGDVASAISLGQAVQRKGEATHRIRSAAAQFEAQGHALAGDETAFRAAIETARGLVADAPQLVPGDWAPWCTPAYIDIHEAAGWTRLGDPRKAIIAYEDALGAWSGEFQRDQGVYLGRLAQAYAAAGEPEQSAKSAATALSIARRTNSARIVTEVNPLRSTLERWQELPSVKSVMSDLAQLADQQ</sequence>